<comment type="caution">
    <text evidence="1">The sequence shown here is derived from an EMBL/GenBank/DDBJ whole genome shotgun (WGS) entry which is preliminary data.</text>
</comment>
<protein>
    <submittedName>
        <fullName evidence="1">Uncharacterized protein</fullName>
    </submittedName>
</protein>
<dbReference type="GO" id="GO:0003676">
    <property type="term" value="F:nucleic acid binding"/>
    <property type="evidence" value="ECO:0007669"/>
    <property type="project" value="InterPro"/>
</dbReference>
<dbReference type="EMBL" id="CAJOBQ010002967">
    <property type="protein sequence ID" value="CAF4587511.1"/>
    <property type="molecule type" value="Genomic_DNA"/>
</dbReference>
<dbReference type="InterPro" id="IPR036397">
    <property type="entry name" value="RNaseH_sf"/>
</dbReference>
<proteinExistence type="predicted"/>
<name>A0A821BF35_9BILA</name>
<gene>
    <name evidence="2" type="ORF">QYT958_LOCUS32996</name>
    <name evidence="1" type="ORF">TSG867_LOCUS26982</name>
</gene>
<dbReference type="Gene3D" id="3.30.420.10">
    <property type="entry name" value="Ribonuclease H-like superfamily/Ribonuclease H"/>
    <property type="match status" value="1"/>
</dbReference>
<dbReference type="AlphaFoldDB" id="A0A821BF35"/>
<dbReference type="Proteomes" id="UP000663862">
    <property type="component" value="Unassembled WGS sequence"/>
</dbReference>
<evidence type="ECO:0000313" key="1">
    <source>
        <dbReference type="EMBL" id="CAF4587511.1"/>
    </source>
</evidence>
<dbReference type="EMBL" id="CAJOBR010022105">
    <property type="protein sequence ID" value="CAF4944406.1"/>
    <property type="molecule type" value="Genomic_DNA"/>
</dbReference>
<evidence type="ECO:0000313" key="3">
    <source>
        <dbReference type="Proteomes" id="UP000663862"/>
    </source>
</evidence>
<accession>A0A821BF35</accession>
<organism evidence="1 3">
    <name type="scientific">Rotaria socialis</name>
    <dbReference type="NCBI Taxonomy" id="392032"/>
    <lineage>
        <taxon>Eukaryota</taxon>
        <taxon>Metazoa</taxon>
        <taxon>Spiralia</taxon>
        <taxon>Gnathifera</taxon>
        <taxon>Rotifera</taxon>
        <taxon>Eurotatoria</taxon>
        <taxon>Bdelloidea</taxon>
        <taxon>Philodinida</taxon>
        <taxon>Philodinidae</taxon>
        <taxon>Rotaria</taxon>
    </lineage>
</organism>
<evidence type="ECO:0000313" key="2">
    <source>
        <dbReference type="EMBL" id="CAF4944406.1"/>
    </source>
</evidence>
<dbReference type="Proteomes" id="UP000663848">
    <property type="component" value="Unassembled WGS sequence"/>
</dbReference>
<reference evidence="1" key="1">
    <citation type="submission" date="2021-02" db="EMBL/GenBank/DDBJ databases">
        <authorList>
            <person name="Nowell W R."/>
        </authorList>
    </citation>
    <scope>NUCLEOTIDE SEQUENCE</scope>
</reference>
<sequence>MEKVPTRTRRLYHALLNDNVELIMDDEKYFTLPNEPLSTNCGFYISDPSTTPSDVRFKRTQKYPAKFLVWIAISEKGISKPFFPKQTQAINERTFLMPLVNSYHKVGNVLLWPDLASSHYVARPIERIWQILEDEIYGSGCETKTIDQLK</sequence>